<dbReference type="InterPro" id="IPR001138">
    <property type="entry name" value="Zn2Cys6_DnaBD"/>
</dbReference>
<dbReference type="PROSITE" id="PS50048">
    <property type="entry name" value="ZN2_CY6_FUNGAL_2"/>
    <property type="match status" value="1"/>
</dbReference>
<proteinExistence type="predicted"/>
<dbReference type="GO" id="GO:0045944">
    <property type="term" value="P:positive regulation of transcription by RNA polymerase II"/>
    <property type="evidence" value="ECO:0007669"/>
    <property type="project" value="TreeGrafter"/>
</dbReference>
<dbReference type="GO" id="GO:0008270">
    <property type="term" value="F:zinc ion binding"/>
    <property type="evidence" value="ECO:0007669"/>
    <property type="project" value="InterPro"/>
</dbReference>
<organism evidence="4 5">
    <name type="scientific">Chaetomium globosum (strain ATCC 6205 / CBS 148.51 / DSM 1962 / NBRC 6347 / NRRL 1970)</name>
    <name type="common">Soil fungus</name>
    <dbReference type="NCBI Taxonomy" id="306901"/>
    <lineage>
        <taxon>Eukaryota</taxon>
        <taxon>Fungi</taxon>
        <taxon>Dikarya</taxon>
        <taxon>Ascomycota</taxon>
        <taxon>Pezizomycotina</taxon>
        <taxon>Sordariomycetes</taxon>
        <taxon>Sordariomycetidae</taxon>
        <taxon>Sordariales</taxon>
        <taxon>Chaetomiaceae</taxon>
        <taxon>Chaetomium</taxon>
    </lineage>
</organism>
<dbReference type="GO" id="GO:0000981">
    <property type="term" value="F:DNA-binding transcription factor activity, RNA polymerase II-specific"/>
    <property type="evidence" value="ECO:0007669"/>
    <property type="project" value="InterPro"/>
</dbReference>
<dbReference type="Proteomes" id="UP000001056">
    <property type="component" value="Unassembled WGS sequence"/>
</dbReference>
<dbReference type="PANTHER" id="PTHR47655:SF2">
    <property type="entry name" value="QUINIC ACID UTILIZATION ACTIVATOR"/>
    <property type="match status" value="1"/>
</dbReference>
<dbReference type="OrthoDB" id="2534600at2759"/>
<gene>
    <name evidence="4" type="ORF">CHGG_04788</name>
</gene>
<protein>
    <recommendedName>
        <fullName evidence="3">Zn(2)-C6 fungal-type domain-containing protein</fullName>
    </recommendedName>
</protein>
<evidence type="ECO:0000256" key="2">
    <source>
        <dbReference type="SAM" id="MobiDB-lite"/>
    </source>
</evidence>
<feature type="compositionally biased region" description="Polar residues" evidence="2">
    <location>
        <begin position="18"/>
        <end position="27"/>
    </location>
</feature>
<evidence type="ECO:0000313" key="5">
    <source>
        <dbReference type="Proteomes" id="UP000001056"/>
    </source>
</evidence>
<reference evidence="5" key="1">
    <citation type="journal article" date="2015" name="Genome Announc.">
        <title>Draft genome sequence of the cellulolytic fungus Chaetomium globosum.</title>
        <authorList>
            <person name="Cuomo C.A."/>
            <person name="Untereiner W.A."/>
            <person name="Ma L.-J."/>
            <person name="Grabherr M."/>
            <person name="Birren B.W."/>
        </authorList>
    </citation>
    <scope>NUCLEOTIDE SEQUENCE [LARGE SCALE GENOMIC DNA]</scope>
    <source>
        <strain evidence="5">ATCC 6205 / CBS 148.51 / DSM 1962 / NBRC 6347 / NRRL 1970</strain>
    </source>
</reference>
<dbReference type="Pfam" id="PF00172">
    <property type="entry name" value="Zn_clus"/>
    <property type="match status" value="1"/>
</dbReference>
<dbReference type="EMBL" id="CH408032">
    <property type="protein sequence ID" value="EAQ88169.1"/>
    <property type="molecule type" value="Genomic_DNA"/>
</dbReference>
<dbReference type="eggNOG" id="ENOG502QVK9">
    <property type="taxonomic scope" value="Eukaryota"/>
</dbReference>
<keyword evidence="5" id="KW-1185">Reference proteome</keyword>
<feature type="domain" description="Zn(2)-C6 fungal-type" evidence="3">
    <location>
        <begin position="63"/>
        <end position="93"/>
    </location>
</feature>
<sequence length="212" mass="22061">MELALEEPAIGGQPGQRHLSQQLKQQPTATSSPKSAAPASDAGADAGSEPPINPRKRKKASRACDFCHVNHQPCDNGKPKCGVCTKHNKPCLYLRPTKRRGPQKGYRTALNSYKESAAAWGAVLGAIPGLDALIEGHLRATAGNAVIASIKDSNQQDALIAKWQQSSVFKAFFGHNGPPPALQQQAASESGAGAGVRGSPAVAPLSEEAEGG</sequence>
<evidence type="ECO:0000259" key="3">
    <source>
        <dbReference type="PROSITE" id="PS50048"/>
    </source>
</evidence>
<evidence type="ECO:0000256" key="1">
    <source>
        <dbReference type="ARBA" id="ARBA00023242"/>
    </source>
</evidence>
<dbReference type="AlphaFoldDB" id="Q2H0A8"/>
<dbReference type="Gene3D" id="4.10.240.10">
    <property type="entry name" value="Zn(2)-C6 fungal-type DNA-binding domain"/>
    <property type="match status" value="1"/>
</dbReference>
<feature type="compositionally biased region" description="Low complexity" evidence="2">
    <location>
        <begin position="28"/>
        <end position="48"/>
    </location>
</feature>
<evidence type="ECO:0000313" key="4">
    <source>
        <dbReference type="EMBL" id="EAQ88169.1"/>
    </source>
</evidence>
<dbReference type="PANTHER" id="PTHR47655">
    <property type="entry name" value="QUINIC ACID UTILIZATION ACTIVATOR"/>
    <property type="match status" value="1"/>
</dbReference>
<name>Q2H0A8_CHAGB</name>
<keyword evidence="1" id="KW-0539">Nucleus</keyword>
<feature type="region of interest" description="Disordered" evidence="2">
    <location>
        <begin position="179"/>
        <end position="212"/>
    </location>
</feature>
<feature type="region of interest" description="Disordered" evidence="2">
    <location>
        <begin position="1"/>
        <end position="57"/>
    </location>
</feature>
<dbReference type="VEuPathDB" id="FungiDB:CHGG_04788"/>
<dbReference type="InParanoid" id="Q2H0A8"/>
<dbReference type="RefSeq" id="XP_001224002.1">
    <property type="nucleotide sequence ID" value="XM_001224001.1"/>
</dbReference>
<dbReference type="InterPro" id="IPR036864">
    <property type="entry name" value="Zn2-C6_fun-type_DNA-bd_sf"/>
</dbReference>
<dbReference type="InterPro" id="IPR052783">
    <property type="entry name" value="Metabolic/Drug-Res_Regulator"/>
</dbReference>
<dbReference type="SUPFAM" id="SSF57701">
    <property type="entry name" value="Zn2/Cys6 DNA-binding domain"/>
    <property type="match status" value="1"/>
</dbReference>
<dbReference type="PROSITE" id="PS00463">
    <property type="entry name" value="ZN2_CY6_FUNGAL_1"/>
    <property type="match status" value="1"/>
</dbReference>
<dbReference type="HOGENOM" id="CLU_1299558_0_0_1"/>
<accession>Q2H0A8</accession>
<dbReference type="SMART" id="SM00066">
    <property type="entry name" value="GAL4"/>
    <property type="match status" value="1"/>
</dbReference>
<dbReference type="GeneID" id="4391680"/>
<dbReference type="CDD" id="cd00067">
    <property type="entry name" value="GAL4"/>
    <property type="match status" value="1"/>
</dbReference>